<evidence type="ECO:0000256" key="1">
    <source>
        <dbReference type="SAM" id="SignalP"/>
    </source>
</evidence>
<keyword evidence="1" id="KW-0732">Signal</keyword>
<feature type="signal peptide" evidence="1">
    <location>
        <begin position="1"/>
        <end position="26"/>
    </location>
</feature>
<dbReference type="PANTHER" id="PTHR47480:SF5">
    <property type="entry name" value="EG45-LIKE DOMAIN CONTAINING PROTEIN"/>
    <property type="match status" value="1"/>
</dbReference>
<organism evidence="2 3">
    <name type="scientific">Rubroshorea leprosula</name>
    <dbReference type="NCBI Taxonomy" id="152421"/>
    <lineage>
        <taxon>Eukaryota</taxon>
        <taxon>Viridiplantae</taxon>
        <taxon>Streptophyta</taxon>
        <taxon>Embryophyta</taxon>
        <taxon>Tracheophyta</taxon>
        <taxon>Spermatophyta</taxon>
        <taxon>Magnoliopsida</taxon>
        <taxon>eudicotyledons</taxon>
        <taxon>Gunneridae</taxon>
        <taxon>Pentapetalae</taxon>
        <taxon>rosids</taxon>
        <taxon>malvids</taxon>
        <taxon>Malvales</taxon>
        <taxon>Dipterocarpaceae</taxon>
        <taxon>Rubroshorea</taxon>
    </lineage>
</organism>
<accession>A0AAV5MLV0</accession>
<dbReference type="SUPFAM" id="SSF50685">
    <property type="entry name" value="Barwin-like endoglucanases"/>
    <property type="match status" value="1"/>
</dbReference>
<dbReference type="InterPro" id="IPR036908">
    <property type="entry name" value="RlpA-like_sf"/>
</dbReference>
<feature type="chain" id="PRO_5043663551" evidence="1">
    <location>
        <begin position="27"/>
        <end position="182"/>
    </location>
</feature>
<gene>
    <name evidence="2" type="ORF">SLEP1_g57528</name>
</gene>
<dbReference type="PANTHER" id="PTHR47480">
    <property type="entry name" value="EG45-LIKE DOMAIN CONTAINING PROTEIN"/>
    <property type="match status" value="1"/>
</dbReference>
<dbReference type="EMBL" id="BPVZ01000400">
    <property type="protein sequence ID" value="GKV50845.1"/>
    <property type="molecule type" value="Genomic_DNA"/>
</dbReference>
<evidence type="ECO:0000313" key="3">
    <source>
        <dbReference type="Proteomes" id="UP001054252"/>
    </source>
</evidence>
<protein>
    <submittedName>
        <fullName evidence="2">Uncharacterized protein</fullName>
    </submittedName>
</protein>
<keyword evidence="3" id="KW-1185">Reference proteome</keyword>
<name>A0AAV5MLV0_9ROSI</name>
<dbReference type="AlphaFoldDB" id="A0AAV5MLV0"/>
<reference evidence="2 3" key="1">
    <citation type="journal article" date="2021" name="Commun. Biol.">
        <title>The genome of Shorea leprosula (Dipterocarpaceae) highlights the ecological relevance of drought in aseasonal tropical rainforests.</title>
        <authorList>
            <person name="Ng K.K.S."/>
            <person name="Kobayashi M.J."/>
            <person name="Fawcett J.A."/>
            <person name="Hatakeyama M."/>
            <person name="Paape T."/>
            <person name="Ng C.H."/>
            <person name="Ang C.C."/>
            <person name="Tnah L.H."/>
            <person name="Lee C.T."/>
            <person name="Nishiyama T."/>
            <person name="Sese J."/>
            <person name="O'Brien M.J."/>
            <person name="Copetti D."/>
            <person name="Mohd Noor M.I."/>
            <person name="Ong R.C."/>
            <person name="Putra M."/>
            <person name="Sireger I.Z."/>
            <person name="Indrioko S."/>
            <person name="Kosugi Y."/>
            <person name="Izuno A."/>
            <person name="Isagi Y."/>
            <person name="Lee S.L."/>
            <person name="Shimizu K.K."/>
        </authorList>
    </citation>
    <scope>NUCLEOTIDE SEQUENCE [LARGE SCALE GENOMIC DNA]</scope>
    <source>
        <strain evidence="2">214</strain>
    </source>
</reference>
<proteinExistence type="predicted"/>
<dbReference type="Proteomes" id="UP001054252">
    <property type="component" value="Unassembled WGS sequence"/>
</dbReference>
<comment type="caution">
    <text evidence="2">The sequence shown here is derived from an EMBL/GenBank/DDBJ whole genome shotgun (WGS) entry which is preliminary data.</text>
</comment>
<evidence type="ECO:0000313" key="2">
    <source>
        <dbReference type="EMBL" id="GKV50845.1"/>
    </source>
</evidence>
<sequence>MVKHLFPYVCILLVTAVLPLAPLSTAVDPLEVGFAARYDSPYSPNACGYDEEHLPSDGLFGAVDEVLWNKTGTPCGTIYQLRCISGPALTFSLLSPQKPMPLSRIRPKIQSKSNSSSFERVPNRRMYPHVGARWLRSGCAAVFRCQFLDRIRKHSRSGKAVRGAEERLAGKLARKNWGRCLT</sequence>